<dbReference type="EMBL" id="WMII01000016">
    <property type="protein sequence ID" value="MTH65723.1"/>
    <property type="molecule type" value="Genomic_DNA"/>
</dbReference>
<comment type="caution">
    <text evidence="3">The sequence shown here is derived from an EMBL/GenBank/DDBJ whole genome shotgun (WGS) entry which is preliminary data.</text>
</comment>
<feature type="region of interest" description="Disordered" evidence="1">
    <location>
        <begin position="1"/>
        <end position="21"/>
    </location>
</feature>
<dbReference type="InterPro" id="IPR036890">
    <property type="entry name" value="HATPase_C_sf"/>
</dbReference>
<dbReference type="RefSeq" id="WP_155045601.1">
    <property type="nucleotide sequence ID" value="NZ_WMIH01000016.1"/>
</dbReference>
<evidence type="ECO:0000313" key="4">
    <source>
        <dbReference type="Proteomes" id="UP000478740"/>
    </source>
</evidence>
<proteinExistence type="predicted"/>
<evidence type="ECO:0000256" key="1">
    <source>
        <dbReference type="SAM" id="MobiDB-lite"/>
    </source>
</evidence>
<feature type="domain" description="Histidine phosphotransferase ChpT C-terminal" evidence="2">
    <location>
        <begin position="102"/>
        <end position="217"/>
    </location>
</feature>
<reference evidence="3 4" key="1">
    <citation type="submission" date="2019-11" db="EMBL/GenBank/DDBJ databases">
        <authorList>
            <person name="Dong K."/>
        </authorList>
    </citation>
    <scope>NUCLEOTIDE SEQUENCE [LARGE SCALE GENOMIC DNA]</scope>
    <source>
        <strain evidence="3 4">DK608</strain>
    </source>
</reference>
<dbReference type="InterPro" id="IPR018762">
    <property type="entry name" value="ChpT_C"/>
</dbReference>
<evidence type="ECO:0000259" key="2">
    <source>
        <dbReference type="Pfam" id="PF10090"/>
    </source>
</evidence>
<keyword evidence="4" id="KW-1185">Reference proteome</keyword>
<dbReference type="Gene3D" id="1.10.287.130">
    <property type="match status" value="1"/>
</dbReference>
<name>A0A6L6IZM1_9RHOB</name>
<sequence>MDDLGLYRNSSSGQDQQANRALPPERLAALVGARLCHDLVSPLGAIGNGLELLQMSGEFPGIAKSPELMLISESVEAARARIRCFRVAFGAASADQRMGQNDLGSLLGDVEKGGRIRVRLDAQGDLPRTEARMILLALMCLETALPWGGSVLVCRGASGWRLVAETTRSKADPALWSWLDRDPSRDRPDPAPGEVHFALLAAFAAQEGRPLAWELDDSGGEISF</sequence>
<dbReference type="Pfam" id="PF10090">
    <property type="entry name" value="HPTransfase"/>
    <property type="match status" value="1"/>
</dbReference>
<dbReference type="Gene3D" id="3.30.565.10">
    <property type="entry name" value="Histidine kinase-like ATPase, C-terminal domain"/>
    <property type="match status" value="1"/>
</dbReference>
<evidence type="ECO:0000313" key="3">
    <source>
        <dbReference type="EMBL" id="MTH65723.1"/>
    </source>
</evidence>
<organism evidence="3 4">
    <name type="scientific">Paracoccus shanxieyensis</name>
    <dbReference type="NCBI Taxonomy" id="2675752"/>
    <lineage>
        <taxon>Bacteria</taxon>
        <taxon>Pseudomonadati</taxon>
        <taxon>Pseudomonadota</taxon>
        <taxon>Alphaproteobacteria</taxon>
        <taxon>Rhodobacterales</taxon>
        <taxon>Paracoccaceae</taxon>
        <taxon>Paracoccus</taxon>
    </lineage>
</organism>
<protein>
    <submittedName>
        <fullName evidence="3">Histidine phosphotransferase</fullName>
    </submittedName>
</protein>
<accession>A0A6L6IZM1</accession>
<gene>
    <name evidence="3" type="ORF">GL284_15735</name>
</gene>
<dbReference type="AlphaFoldDB" id="A0A6L6IZM1"/>
<dbReference type="Proteomes" id="UP000478740">
    <property type="component" value="Unassembled WGS sequence"/>
</dbReference>
<feature type="compositionally biased region" description="Polar residues" evidence="1">
    <location>
        <begin position="8"/>
        <end position="19"/>
    </location>
</feature>